<accession>A0A011SX77</accession>
<dbReference type="GO" id="GO:0006782">
    <property type="term" value="P:protoporphyrinogen IX biosynthetic process"/>
    <property type="evidence" value="ECO:0007669"/>
    <property type="project" value="UniProtKB-UniRule"/>
</dbReference>
<evidence type="ECO:0000313" key="11">
    <source>
        <dbReference type="EMBL" id="KAB2768027.1"/>
    </source>
</evidence>
<dbReference type="GO" id="GO:0004852">
    <property type="term" value="F:uroporphyrinogen-III synthase activity"/>
    <property type="evidence" value="ECO:0007669"/>
    <property type="project" value="UniProtKB-UniRule"/>
</dbReference>
<comment type="pathway">
    <text evidence="1 9">Porphyrin-containing compound metabolism; protoporphyrin-IX biosynthesis; coproporphyrinogen-III from 5-aminolevulinate: step 3/4.</text>
</comment>
<feature type="domain" description="Tetrapyrrole biosynthesis uroporphyrinogen III synthase" evidence="10">
    <location>
        <begin position="24"/>
        <end position="238"/>
    </location>
</feature>
<dbReference type="InterPro" id="IPR039793">
    <property type="entry name" value="UROS/Hem4"/>
</dbReference>
<evidence type="ECO:0000256" key="7">
    <source>
        <dbReference type="ARBA" id="ARBA00040167"/>
    </source>
</evidence>
<gene>
    <name evidence="11" type="ORF">F9L04_13820</name>
    <name evidence="12" type="ORF">F9L06_05705</name>
</gene>
<sequence length="244" mass="26107">MAGPAQIASLGRVLVMRPQPAGSETAAKLASRGYEPVLLPLSRTVALSFALPDGPFAALTVTSANAFHHIDTERLKPFLGLPLFAVGQGTAQAAQKAGFGHVIDGGGDAVRLAATMRRDLPEQSRVLYLAGRVRQPVFEDEIQAAKLDMHVADVYDTETIPYSASALRNVLDGAPFVAVMLYSGVAATSFVEAMHEIAPPFDEKTRFLCISARVADRLPSLWRANALVADHPDEGGLFRLFAKL</sequence>
<evidence type="ECO:0000256" key="1">
    <source>
        <dbReference type="ARBA" id="ARBA00004772"/>
    </source>
</evidence>
<evidence type="ECO:0000313" key="12">
    <source>
        <dbReference type="EMBL" id="KAB2801182.1"/>
    </source>
</evidence>
<dbReference type="InterPro" id="IPR003754">
    <property type="entry name" value="4pyrrol_synth_uPrphyn_synth"/>
</dbReference>
<dbReference type="CDD" id="cd06578">
    <property type="entry name" value="HemD"/>
    <property type="match status" value="1"/>
</dbReference>
<dbReference type="Proteomes" id="UP000481876">
    <property type="component" value="Unassembled WGS sequence"/>
</dbReference>
<organism evidence="12 13">
    <name type="scientific">Brucella anthropi</name>
    <name type="common">Ochrobactrum anthropi</name>
    <dbReference type="NCBI Taxonomy" id="529"/>
    <lineage>
        <taxon>Bacteria</taxon>
        <taxon>Pseudomonadati</taxon>
        <taxon>Pseudomonadota</taxon>
        <taxon>Alphaproteobacteria</taxon>
        <taxon>Hyphomicrobiales</taxon>
        <taxon>Brucellaceae</taxon>
        <taxon>Brucella/Ochrobactrum group</taxon>
        <taxon>Brucella</taxon>
    </lineage>
</organism>
<evidence type="ECO:0000256" key="2">
    <source>
        <dbReference type="ARBA" id="ARBA00008133"/>
    </source>
</evidence>
<comment type="similarity">
    <text evidence="2 9">Belongs to the uroporphyrinogen-III synthase family.</text>
</comment>
<protein>
    <recommendedName>
        <fullName evidence="7 9">Uroporphyrinogen-III synthase</fullName>
        <ecNumber evidence="3 9">4.2.1.75</ecNumber>
    </recommendedName>
</protein>
<evidence type="ECO:0000256" key="9">
    <source>
        <dbReference type="RuleBase" id="RU366031"/>
    </source>
</evidence>
<dbReference type="EMBL" id="WBWX01000002">
    <property type="protein sequence ID" value="KAB2801182.1"/>
    <property type="molecule type" value="Genomic_DNA"/>
</dbReference>
<dbReference type="EMBL" id="WBWS01000013">
    <property type="protein sequence ID" value="KAB2768027.1"/>
    <property type="molecule type" value="Genomic_DNA"/>
</dbReference>
<comment type="catalytic activity">
    <reaction evidence="8 9">
        <text>hydroxymethylbilane = uroporphyrinogen III + H2O</text>
        <dbReference type="Rhea" id="RHEA:18965"/>
        <dbReference type="ChEBI" id="CHEBI:15377"/>
        <dbReference type="ChEBI" id="CHEBI:57308"/>
        <dbReference type="ChEBI" id="CHEBI:57845"/>
        <dbReference type="EC" id="4.2.1.75"/>
    </reaction>
</comment>
<evidence type="ECO:0000259" key="10">
    <source>
        <dbReference type="Pfam" id="PF02602"/>
    </source>
</evidence>
<evidence type="ECO:0000256" key="6">
    <source>
        <dbReference type="ARBA" id="ARBA00037589"/>
    </source>
</evidence>
<evidence type="ECO:0000256" key="3">
    <source>
        <dbReference type="ARBA" id="ARBA00013109"/>
    </source>
</evidence>
<dbReference type="PANTHER" id="PTHR38042:SF1">
    <property type="entry name" value="UROPORPHYRINOGEN-III SYNTHASE, CHLOROPLASTIC"/>
    <property type="match status" value="1"/>
</dbReference>
<dbReference type="SUPFAM" id="SSF69618">
    <property type="entry name" value="HemD-like"/>
    <property type="match status" value="1"/>
</dbReference>
<evidence type="ECO:0000256" key="4">
    <source>
        <dbReference type="ARBA" id="ARBA00023239"/>
    </source>
</evidence>
<dbReference type="PANTHER" id="PTHR38042">
    <property type="entry name" value="UROPORPHYRINOGEN-III SYNTHASE, CHLOROPLASTIC"/>
    <property type="match status" value="1"/>
</dbReference>
<dbReference type="Proteomes" id="UP000441102">
    <property type="component" value="Unassembled WGS sequence"/>
</dbReference>
<dbReference type="EC" id="4.2.1.75" evidence="3 9"/>
<name>A0A011SX77_BRUAN</name>
<keyword evidence="4 9" id="KW-0456">Lyase</keyword>
<reference evidence="13 14" key="1">
    <citation type="submission" date="2019-09" db="EMBL/GenBank/DDBJ databases">
        <title>Taxonomic organization of the family Brucellaceae based on a phylogenomic approach.</title>
        <authorList>
            <person name="Leclercq S."/>
            <person name="Cloeckaert A."/>
            <person name="Zygmunt M.S."/>
        </authorList>
    </citation>
    <scope>NUCLEOTIDE SEQUENCE [LARGE SCALE GENOMIC DNA]</scope>
    <source>
        <strain evidence="12 13">CCUG 34461</strain>
        <strain evidence="11 14">LMG 3313</strain>
    </source>
</reference>
<dbReference type="Pfam" id="PF02602">
    <property type="entry name" value="HEM4"/>
    <property type="match status" value="1"/>
</dbReference>
<comment type="caution">
    <text evidence="12">The sequence shown here is derived from an EMBL/GenBank/DDBJ whole genome shotgun (WGS) entry which is preliminary data.</text>
</comment>
<dbReference type="InterPro" id="IPR036108">
    <property type="entry name" value="4pyrrol_syn_uPrphyn_synt_sf"/>
</dbReference>
<dbReference type="AlphaFoldDB" id="A0A011SX77"/>
<dbReference type="Gene3D" id="3.40.50.10090">
    <property type="match status" value="2"/>
</dbReference>
<comment type="function">
    <text evidence="6 9">Catalyzes cyclization of the linear tetrapyrrole, hydroxymethylbilane, to the macrocyclic uroporphyrinogen III.</text>
</comment>
<evidence type="ECO:0000256" key="5">
    <source>
        <dbReference type="ARBA" id="ARBA00023244"/>
    </source>
</evidence>
<dbReference type="NCBIfam" id="NF006621">
    <property type="entry name" value="PRK09189.1"/>
    <property type="match status" value="1"/>
</dbReference>
<dbReference type="GO" id="GO:0006780">
    <property type="term" value="P:uroporphyrinogen III biosynthetic process"/>
    <property type="evidence" value="ECO:0007669"/>
    <property type="project" value="UniProtKB-UniRule"/>
</dbReference>
<evidence type="ECO:0000256" key="8">
    <source>
        <dbReference type="ARBA" id="ARBA00048617"/>
    </source>
</evidence>
<proteinExistence type="inferred from homology"/>
<evidence type="ECO:0000313" key="14">
    <source>
        <dbReference type="Proteomes" id="UP000481876"/>
    </source>
</evidence>
<keyword evidence="5 9" id="KW-0627">Porphyrin biosynthesis</keyword>
<evidence type="ECO:0000313" key="13">
    <source>
        <dbReference type="Proteomes" id="UP000441102"/>
    </source>
</evidence>